<protein>
    <submittedName>
        <fullName evidence="3">Heterokaryon incompatibility protein</fullName>
    </submittedName>
</protein>
<evidence type="ECO:0000313" key="4">
    <source>
        <dbReference type="Proteomes" id="UP000639643"/>
    </source>
</evidence>
<dbReference type="InterPro" id="IPR052895">
    <property type="entry name" value="HetReg/Transcr_Mod"/>
</dbReference>
<evidence type="ECO:0000313" key="3">
    <source>
        <dbReference type="EMBL" id="KAF6818395.1"/>
    </source>
</evidence>
<evidence type="ECO:0000259" key="2">
    <source>
        <dbReference type="Pfam" id="PF06985"/>
    </source>
</evidence>
<name>A0A8H6JSJ3_9PEZI</name>
<accession>A0A8H6JSJ3</accession>
<dbReference type="Pfam" id="PF06985">
    <property type="entry name" value="HET"/>
    <property type="match status" value="1"/>
</dbReference>
<dbReference type="Proteomes" id="UP000639643">
    <property type="component" value="Unassembled WGS sequence"/>
</dbReference>
<keyword evidence="4" id="KW-1185">Reference proteome</keyword>
<proteinExistence type="predicted"/>
<dbReference type="OrthoDB" id="2157530at2759"/>
<comment type="caution">
    <text evidence="3">The sequence shown here is derived from an EMBL/GenBank/DDBJ whole genome shotgun (WGS) entry which is preliminary data.</text>
</comment>
<dbReference type="InterPro" id="IPR010730">
    <property type="entry name" value="HET"/>
</dbReference>
<evidence type="ECO:0000256" key="1">
    <source>
        <dbReference type="SAM" id="MobiDB-lite"/>
    </source>
</evidence>
<feature type="domain" description="Heterokaryon incompatibility" evidence="2">
    <location>
        <begin position="22"/>
        <end position="145"/>
    </location>
</feature>
<dbReference type="PANTHER" id="PTHR24148:SF64">
    <property type="entry name" value="HETEROKARYON INCOMPATIBILITY DOMAIN-CONTAINING PROTEIN"/>
    <property type="match status" value="1"/>
</dbReference>
<dbReference type="EMBL" id="WIGM01000635">
    <property type="protein sequence ID" value="KAF6818395.1"/>
    <property type="molecule type" value="Genomic_DNA"/>
</dbReference>
<sequence>MSPLYPDLPEGHISTACIGPDFEAVSYAWGTEEFTDTLNVAFTTEPKSGEEERSGRISVTPNVASLLRSLRHATDHRVLWIDAICINQANASERSAQVRLMRQIYSRARRVVIWLGVAAENGESDRALRFLQRMGTYKKKLEDDQKTYRLHDSDEVLEFGHDDGSLTFSDLNRWRNDDDDDDEGSAGLSPEFTPDEDDLKWRNWPEHMRTSAYTPKFIQDHSSDLAVWGLMMKDLQTSDNETKFQERTTRNAAKERAEMAMDFDYIIKPGVSHVAVGYPVVRGMFGHHFDPFFHKRFELDWAAVDGLLSRPWWSRVWVVQEVWSASDRAILQCGQQKIRWKAVQRAMSYDDVWDEMGHVLKDNKSGRAGIWTQLQRRYGLANHLCKMALLGGKLSSLLWNTWDRDATDPRDKVFAVLGLVGDEDSRLLTSPDYGKGVRQVFCEAARDIINAEGDLDILLAAGSSKGECDDGVLPSWVPDWRKKANETKPVLFVNRARLSSPYFVGSFEVARVFGHGYAACGEEKAAAWFGDNLATLHARAVLIDEVGTWCGTWCGIPQGSGPVIFRPIIDDACAVAYDALKDGTQYWWMEDEKEKVRAREREGMDYRSMTRWAEKPEKAGLQAVVERVLCAGSAAGSTLGKVVQNVMPLRRFFVTRGARYLSIGPASSRPGDKVFVIAGCNFPLILREIAYENGAGTGEFELIGEAYGK</sequence>
<dbReference type="AlphaFoldDB" id="A0A8H6JSJ3"/>
<reference evidence="3" key="1">
    <citation type="journal article" date="2020" name="Phytopathology">
        <title>Genome Sequence Resources of Colletotrichum truncatum, C. plurivorum, C. musicola, and C. sojae: Four Species Pathogenic to Soybean (Glycine max).</title>
        <authorList>
            <person name="Rogerio F."/>
            <person name="Boufleur T.R."/>
            <person name="Ciampi-Guillardi M."/>
            <person name="Sukno S.A."/>
            <person name="Thon M.R."/>
            <person name="Massola Junior N.S."/>
            <person name="Baroncelli R."/>
        </authorList>
    </citation>
    <scope>NUCLEOTIDE SEQUENCE</scope>
    <source>
        <strain evidence="3">LFN0074</strain>
    </source>
</reference>
<dbReference type="Pfam" id="PF26639">
    <property type="entry name" value="Het-6_barrel"/>
    <property type="match status" value="1"/>
</dbReference>
<feature type="region of interest" description="Disordered" evidence="1">
    <location>
        <begin position="177"/>
        <end position="200"/>
    </location>
</feature>
<dbReference type="PANTHER" id="PTHR24148">
    <property type="entry name" value="ANKYRIN REPEAT DOMAIN-CONTAINING PROTEIN 39 HOMOLOG-RELATED"/>
    <property type="match status" value="1"/>
</dbReference>
<organism evidence="3 4">
    <name type="scientific">Colletotrichum musicola</name>
    <dbReference type="NCBI Taxonomy" id="2175873"/>
    <lineage>
        <taxon>Eukaryota</taxon>
        <taxon>Fungi</taxon>
        <taxon>Dikarya</taxon>
        <taxon>Ascomycota</taxon>
        <taxon>Pezizomycotina</taxon>
        <taxon>Sordariomycetes</taxon>
        <taxon>Hypocreomycetidae</taxon>
        <taxon>Glomerellales</taxon>
        <taxon>Glomerellaceae</taxon>
        <taxon>Colletotrichum</taxon>
        <taxon>Colletotrichum orchidearum species complex</taxon>
    </lineage>
</organism>
<gene>
    <name evidence="3" type="ORF">CMUS01_11927</name>
</gene>